<protein>
    <submittedName>
        <fullName evidence="4">P-type phospholipid transporter</fullName>
    </submittedName>
</protein>
<dbReference type="SUPFAM" id="SSF81665">
    <property type="entry name" value="Calcium ATPase, transmembrane domain M"/>
    <property type="match status" value="1"/>
</dbReference>
<accession>A0A183U9A8</accession>
<feature type="transmembrane region" description="Helical" evidence="1">
    <location>
        <begin position="117"/>
        <end position="141"/>
    </location>
</feature>
<organism evidence="3 4">
    <name type="scientific">Toxocara canis</name>
    <name type="common">Canine roundworm</name>
    <dbReference type="NCBI Taxonomy" id="6265"/>
    <lineage>
        <taxon>Eukaryota</taxon>
        <taxon>Metazoa</taxon>
        <taxon>Ecdysozoa</taxon>
        <taxon>Nematoda</taxon>
        <taxon>Chromadorea</taxon>
        <taxon>Rhabditida</taxon>
        <taxon>Spirurina</taxon>
        <taxon>Ascaridomorpha</taxon>
        <taxon>Ascaridoidea</taxon>
        <taxon>Toxocaridae</taxon>
        <taxon>Toxocara</taxon>
    </lineage>
</organism>
<evidence type="ECO:0000313" key="2">
    <source>
        <dbReference type="EMBL" id="VDM33961.1"/>
    </source>
</evidence>
<evidence type="ECO:0000256" key="1">
    <source>
        <dbReference type="SAM" id="Phobius"/>
    </source>
</evidence>
<keyword evidence="1" id="KW-0812">Transmembrane</keyword>
<dbReference type="GO" id="GO:0005886">
    <property type="term" value="C:plasma membrane"/>
    <property type="evidence" value="ECO:0007669"/>
    <property type="project" value="TreeGrafter"/>
</dbReference>
<dbReference type="GO" id="GO:0045332">
    <property type="term" value="P:phospholipid translocation"/>
    <property type="evidence" value="ECO:0007669"/>
    <property type="project" value="TreeGrafter"/>
</dbReference>
<dbReference type="EMBL" id="UYWY01010824">
    <property type="protein sequence ID" value="VDM33961.1"/>
    <property type="molecule type" value="Genomic_DNA"/>
</dbReference>
<gene>
    <name evidence="2" type="ORF">TCNE_LOCUS5078</name>
</gene>
<keyword evidence="1" id="KW-0472">Membrane</keyword>
<reference evidence="4" key="1">
    <citation type="submission" date="2016-06" db="UniProtKB">
        <authorList>
            <consortium name="WormBaseParasite"/>
        </authorList>
    </citation>
    <scope>IDENTIFICATION</scope>
</reference>
<keyword evidence="1" id="KW-1133">Transmembrane helix</keyword>
<keyword evidence="3" id="KW-1185">Reference proteome</keyword>
<dbReference type="PANTHER" id="PTHR24092:SF215">
    <property type="entry name" value="PHOSPHOLIPID-TRANSPORTING ATPASE"/>
    <property type="match status" value="1"/>
</dbReference>
<feature type="transmembrane region" description="Helical" evidence="1">
    <location>
        <begin position="56"/>
        <end position="75"/>
    </location>
</feature>
<dbReference type="AlphaFoldDB" id="A0A183U9A8"/>
<evidence type="ECO:0000313" key="4">
    <source>
        <dbReference type="WBParaSite" id="TCNE_0000507801-mRNA-1"/>
    </source>
</evidence>
<dbReference type="PANTHER" id="PTHR24092">
    <property type="entry name" value="PROBABLE PHOSPHOLIPID-TRANSPORTING ATPASE"/>
    <property type="match status" value="1"/>
</dbReference>
<dbReference type="Proteomes" id="UP000050794">
    <property type="component" value="Unassembled WGS sequence"/>
</dbReference>
<dbReference type="GO" id="GO:0140326">
    <property type="term" value="F:ATPase-coupled intramembrane lipid transporter activity"/>
    <property type="evidence" value="ECO:0007669"/>
    <property type="project" value="TreeGrafter"/>
</dbReference>
<sequence length="180" mass="20103">EVTEFEPTNFKATIVCEKPNKLVYQTNGHIVYENGHIEGINGENMLLRGCKIRNTTFIEGIVLYAVAIRLVVLFYSSKSSSVKKLLIQIAGNDTKAMKNNSGVRYKRSSLELATNRFVLYCVAILLMMCIFSGIASTVWLYSFAPTIEMIIFIVMNTNSPLIDGVISMVSSVLTFQVIEI</sequence>
<dbReference type="WBParaSite" id="TCNE_0000507801-mRNA-1">
    <property type="protein sequence ID" value="TCNE_0000507801-mRNA-1"/>
    <property type="gene ID" value="TCNE_0000507801"/>
</dbReference>
<dbReference type="InterPro" id="IPR023298">
    <property type="entry name" value="ATPase_P-typ_TM_dom_sf"/>
</dbReference>
<evidence type="ECO:0000313" key="3">
    <source>
        <dbReference type="Proteomes" id="UP000050794"/>
    </source>
</evidence>
<name>A0A183U9A8_TOXCA</name>
<reference evidence="2 3" key="2">
    <citation type="submission" date="2018-11" db="EMBL/GenBank/DDBJ databases">
        <authorList>
            <consortium name="Pathogen Informatics"/>
        </authorList>
    </citation>
    <scope>NUCLEOTIDE SEQUENCE [LARGE SCALE GENOMIC DNA]</scope>
</reference>
<proteinExistence type="predicted"/>